<organism evidence="2 3">
    <name type="scientific">Citrobacter portucalensis</name>
    <dbReference type="NCBI Taxonomy" id="1639133"/>
    <lineage>
        <taxon>Bacteria</taxon>
        <taxon>Pseudomonadati</taxon>
        <taxon>Pseudomonadota</taxon>
        <taxon>Gammaproteobacteria</taxon>
        <taxon>Enterobacterales</taxon>
        <taxon>Enterobacteriaceae</taxon>
        <taxon>Citrobacter</taxon>
        <taxon>Citrobacter freundii complex</taxon>
    </lineage>
</organism>
<dbReference type="Proteomes" id="UP000323297">
    <property type="component" value="Unassembled WGS sequence"/>
</dbReference>
<dbReference type="RefSeq" id="WP_188110133.1">
    <property type="nucleotide sequence ID" value="NZ_VTZD01000245.1"/>
</dbReference>
<feature type="region of interest" description="Disordered" evidence="1">
    <location>
        <begin position="1"/>
        <end position="22"/>
    </location>
</feature>
<dbReference type="AlphaFoldDB" id="A0A5B0SMW1"/>
<sequence length="89" mass="9893">VGHLGKETDGVTRPIQDDSDEYLAQPLDGKAWQTRECDLIPGVTAPHIMTVERDYPATYERFPSIGPLIEKIGNVVKGIAWNTPDSYTH</sequence>
<proteinExistence type="predicted"/>
<evidence type="ECO:0000313" key="2">
    <source>
        <dbReference type="EMBL" id="KAA1139456.1"/>
    </source>
</evidence>
<name>A0A5B0SMW1_9ENTR</name>
<protein>
    <submittedName>
        <fullName evidence="2">Nitrate reductase subunit alpha</fullName>
    </submittedName>
</protein>
<evidence type="ECO:0000313" key="3">
    <source>
        <dbReference type="Proteomes" id="UP000323297"/>
    </source>
</evidence>
<reference evidence="2 3" key="1">
    <citation type="submission" date="2019-08" db="EMBL/GenBank/DDBJ databases">
        <title>Draft genome sequence of Citrobacter portucalensis strain isolated from green turtle.</title>
        <authorList>
            <person name="Fernandes M.R."/>
            <person name="Sellera F.P."/>
            <person name="Goldeberg D.W."/>
            <person name="Costa D.C."/>
            <person name="Lincopan N."/>
        </authorList>
    </citation>
    <scope>NUCLEOTIDE SEQUENCE [LARGE SCALE GENOMIC DNA]</scope>
    <source>
        <strain evidence="2 3">TV06</strain>
    </source>
</reference>
<feature type="non-terminal residue" evidence="2">
    <location>
        <position position="1"/>
    </location>
</feature>
<feature type="compositionally biased region" description="Basic and acidic residues" evidence="1">
    <location>
        <begin position="1"/>
        <end position="10"/>
    </location>
</feature>
<gene>
    <name evidence="2" type="ORF">D3H66_26785</name>
</gene>
<comment type="caution">
    <text evidence="2">The sequence shown here is derived from an EMBL/GenBank/DDBJ whole genome shotgun (WGS) entry which is preliminary data.</text>
</comment>
<feature type="non-terminal residue" evidence="2">
    <location>
        <position position="89"/>
    </location>
</feature>
<dbReference type="SUPFAM" id="SSF53706">
    <property type="entry name" value="Formate dehydrogenase/DMSO reductase, domains 1-3"/>
    <property type="match status" value="1"/>
</dbReference>
<accession>A0A5B0SMW1</accession>
<dbReference type="Gene3D" id="3.40.50.12440">
    <property type="match status" value="1"/>
</dbReference>
<evidence type="ECO:0000256" key="1">
    <source>
        <dbReference type="SAM" id="MobiDB-lite"/>
    </source>
</evidence>
<dbReference type="EMBL" id="VTZD01000245">
    <property type="protein sequence ID" value="KAA1139456.1"/>
    <property type="molecule type" value="Genomic_DNA"/>
</dbReference>